<dbReference type="GO" id="GO:0008864">
    <property type="term" value="F:formyltetrahydrofolate deformylase activity"/>
    <property type="evidence" value="ECO:0007669"/>
    <property type="project" value="UniProtKB-UniRule"/>
</dbReference>
<dbReference type="CDD" id="cd08648">
    <property type="entry name" value="FMT_core_Formyl-FH4-Hydrolase_C"/>
    <property type="match status" value="1"/>
</dbReference>
<keyword evidence="1 3" id="KW-0554">One-carbon metabolism</keyword>
<evidence type="ECO:0000313" key="7">
    <source>
        <dbReference type="Proteomes" id="UP000505325"/>
    </source>
</evidence>
<dbReference type="SUPFAM" id="SSF53328">
    <property type="entry name" value="Formyltransferase"/>
    <property type="match status" value="1"/>
</dbReference>
<evidence type="ECO:0000259" key="5">
    <source>
        <dbReference type="PROSITE" id="PS51671"/>
    </source>
</evidence>
<dbReference type="InterPro" id="IPR045865">
    <property type="entry name" value="ACT-like_dom_sf"/>
</dbReference>
<dbReference type="PANTHER" id="PTHR42706">
    <property type="entry name" value="FORMYLTETRAHYDROFOLATE DEFORMYLASE"/>
    <property type="match status" value="1"/>
</dbReference>
<dbReference type="FunFam" id="3.30.70.260:FF:000021">
    <property type="entry name" value="Formyltetrahydrofolate deformylase"/>
    <property type="match status" value="1"/>
</dbReference>
<accession>A0A6M8UQ17</accession>
<dbReference type="EMBL" id="CP054212">
    <property type="protein sequence ID" value="QKJ87323.1"/>
    <property type="molecule type" value="Genomic_DNA"/>
</dbReference>
<keyword evidence="2 3" id="KW-0378">Hydrolase</keyword>
<comment type="function">
    <text evidence="3">Catalyzes the hydrolysis of 10-formyltetrahydrofolate (formyl-FH4) to formate and tetrahydrofolate (FH4).</text>
</comment>
<organism evidence="6 7">
    <name type="scientific">Paramixta manurensis</name>
    <dbReference type="NCBI Taxonomy" id="2740817"/>
    <lineage>
        <taxon>Bacteria</taxon>
        <taxon>Pseudomonadati</taxon>
        <taxon>Pseudomonadota</taxon>
        <taxon>Gammaproteobacteria</taxon>
        <taxon>Enterobacterales</taxon>
        <taxon>Erwiniaceae</taxon>
        <taxon>Paramixta</taxon>
    </lineage>
</organism>
<dbReference type="PRINTS" id="PR01575">
    <property type="entry name" value="FFH4HYDRLASE"/>
</dbReference>
<dbReference type="Pfam" id="PF00551">
    <property type="entry name" value="Formyl_trans_N"/>
    <property type="match status" value="1"/>
</dbReference>
<dbReference type="EC" id="3.5.1.10" evidence="3 4"/>
<dbReference type="Pfam" id="PF01842">
    <property type="entry name" value="ACT"/>
    <property type="match status" value="1"/>
</dbReference>
<dbReference type="HAMAP" id="MF_01927">
    <property type="entry name" value="PurU"/>
    <property type="match status" value="1"/>
</dbReference>
<dbReference type="PANTHER" id="PTHR42706:SF1">
    <property type="entry name" value="FORMYLTETRAHYDROFOLATE DEFORMYLASE 2, MITOCHONDRIAL"/>
    <property type="match status" value="1"/>
</dbReference>
<comment type="similarity">
    <text evidence="3">Belongs to the PurU family.</text>
</comment>
<dbReference type="CDD" id="cd04875">
    <property type="entry name" value="ACT_F4HF-DF"/>
    <property type="match status" value="1"/>
</dbReference>
<feature type="domain" description="ACT" evidence="5">
    <location>
        <begin position="46"/>
        <end position="124"/>
    </location>
</feature>
<comment type="pathway">
    <text evidence="3">Purine metabolism; IMP biosynthesis via de novo pathway; formate from 10-formyl-5,6,7,8-tetrahydrofolate: step 1/1.</text>
</comment>
<dbReference type="Gene3D" id="3.40.50.170">
    <property type="entry name" value="Formyl transferase, N-terminal domain"/>
    <property type="match status" value="1"/>
</dbReference>
<dbReference type="InterPro" id="IPR002376">
    <property type="entry name" value="Formyl_transf_N"/>
</dbReference>
<protein>
    <recommendedName>
        <fullName evidence="3 4">Formyltetrahydrofolate deformylase</fullName>
        <ecNumber evidence="3 4">3.5.1.10</ecNumber>
    </recommendedName>
    <alternativeName>
        <fullName evidence="3">Formyl-FH(4) hydrolase</fullName>
    </alternativeName>
</protein>
<dbReference type="GO" id="GO:0006730">
    <property type="term" value="P:one-carbon metabolic process"/>
    <property type="evidence" value="ECO:0007669"/>
    <property type="project" value="UniProtKB-KW"/>
</dbReference>
<dbReference type="AlphaFoldDB" id="A0A6M8UQ17"/>
<dbReference type="InterPro" id="IPR044074">
    <property type="entry name" value="PurU_ACT"/>
</dbReference>
<proteinExistence type="inferred from homology"/>
<dbReference type="InterPro" id="IPR036477">
    <property type="entry name" value="Formyl_transf_N_sf"/>
</dbReference>
<evidence type="ECO:0000256" key="4">
    <source>
        <dbReference type="NCBIfam" id="TIGR00655"/>
    </source>
</evidence>
<dbReference type="UniPathway" id="UPA00074">
    <property type="reaction ID" value="UER00170"/>
</dbReference>
<dbReference type="InterPro" id="IPR004810">
    <property type="entry name" value="PurU"/>
</dbReference>
<evidence type="ECO:0000256" key="3">
    <source>
        <dbReference type="HAMAP-Rule" id="MF_01927"/>
    </source>
</evidence>
<dbReference type="Gene3D" id="3.30.70.260">
    <property type="match status" value="1"/>
</dbReference>
<dbReference type="KEGG" id="pmak:PMPD1_2379"/>
<reference evidence="6 7" key="1">
    <citation type="submission" date="2020-06" db="EMBL/GenBank/DDBJ databases">
        <title>Genome sequence of Paramixta manurensis strain PD-1.</title>
        <authorList>
            <person name="Lee C.W."/>
            <person name="Kim J."/>
        </authorList>
    </citation>
    <scope>NUCLEOTIDE SEQUENCE [LARGE SCALE GENOMIC DNA]</scope>
    <source>
        <strain evidence="6 7">PD-1</strain>
    </source>
</reference>
<dbReference type="NCBIfam" id="TIGR00655">
    <property type="entry name" value="PurU"/>
    <property type="match status" value="1"/>
</dbReference>
<name>A0A6M8UQ17_9GAMM</name>
<dbReference type="PROSITE" id="PS51671">
    <property type="entry name" value="ACT"/>
    <property type="match status" value="1"/>
</dbReference>
<evidence type="ECO:0000313" key="6">
    <source>
        <dbReference type="EMBL" id="QKJ87323.1"/>
    </source>
</evidence>
<dbReference type="PIRSF" id="PIRSF036480">
    <property type="entry name" value="FormyFH4_hydr"/>
    <property type="match status" value="1"/>
</dbReference>
<evidence type="ECO:0000256" key="2">
    <source>
        <dbReference type="ARBA" id="ARBA00022801"/>
    </source>
</evidence>
<dbReference type="GO" id="GO:0006189">
    <property type="term" value="P:'de novo' IMP biosynthetic process"/>
    <property type="evidence" value="ECO:0007669"/>
    <property type="project" value="UniProtKB-UniRule"/>
</dbReference>
<keyword evidence="7" id="KW-1185">Reference proteome</keyword>
<dbReference type="InterPro" id="IPR041729">
    <property type="entry name" value="Formyl-FH4-Hydrolase_C"/>
</dbReference>
<keyword evidence="3" id="KW-0658">Purine biosynthesis</keyword>
<gene>
    <name evidence="3" type="primary">purU</name>
    <name evidence="6" type="ORF">PMPD1_2379</name>
</gene>
<comment type="catalytic activity">
    <reaction evidence="3">
        <text>(6R)-10-formyltetrahydrofolate + H2O = (6S)-5,6,7,8-tetrahydrofolate + formate + H(+)</text>
        <dbReference type="Rhea" id="RHEA:19833"/>
        <dbReference type="ChEBI" id="CHEBI:15377"/>
        <dbReference type="ChEBI" id="CHEBI:15378"/>
        <dbReference type="ChEBI" id="CHEBI:15740"/>
        <dbReference type="ChEBI" id="CHEBI:57453"/>
        <dbReference type="ChEBI" id="CHEBI:195366"/>
        <dbReference type="EC" id="3.5.1.10"/>
    </reaction>
</comment>
<feature type="active site" evidence="3">
    <location>
        <position position="263"/>
    </location>
</feature>
<dbReference type="InterPro" id="IPR002912">
    <property type="entry name" value="ACT_dom"/>
</dbReference>
<sequence>MIAALVVPKKNTKNAAANNSAAVEIHLIRFDRIETKMQAQTTQRKILRTICPDAKGLIAKITTICYQHELNIVQNNEFVDHRTGRFFMRTELEGIFNDEILLADLDAALPQGSVRELNAAGRRRVVILVTKEAHCLGDLLMKSAYGGLDVEIAAVIGNHATLQTLVERFEIPFVLVSHEGLTREEHDNKMAAEIDNFQPDYVVLAKYMRVLTPGFVQHFPNQIINIHHSFLPAFIGARPYHQAYERGVKIIGATAHYVNDNLDEGPIIMQDVIHVDHSYTAEEMMRAGRDVEKNVLSRALDKVLSQRVFVYGNRTIIL</sequence>
<dbReference type="Proteomes" id="UP000505325">
    <property type="component" value="Chromosome"/>
</dbReference>
<dbReference type="SUPFAM" id="SSF55021">
    <property type="entry name" value="ACT-like"/>
    <property type="match status" value="1"/>
</dbReference>
<evidence type="ECO:0000256" key="1">
    <source>
        <dbReference type="ARBA" id="ARBA00022563"/>
    </source>
</evidence>
<dbReference type="FunFam" id="3.40.50.170:FF:000001">
    <property type="entry name" value="Formyltetrahydrofolate deformylase"/>
    <property type="match status" value="1"/>
</dbReference>
<dbReference type="NCBIfam" id="NF004684">
    <property type="entry name" value="PRK06027.1"/>
    <property type="match status" value="1"/>
</dbReference>